<dbReference type="SUPFAM" id="SSF81648">
    <property type="entry name" value="a domain/subunit of cytochrome bc1 complex (Ubiquinol-cytochrome c reductase)"/>
    <property type="match status" value="1"/>
</dbReference>
<feature type="transmembrane region" description="Helical" evidence="17">
    <location>
        <begin position="112"/>
        <end position="135"/>
    </location>
</feature>
<keyword evidence="8" id="KW-0999">Mitochondrion inner membrane</keyword>
<evidence type="ECO:0000256" key="14">
    <source>
        <dbReference type="ARBA" id="ARBA00061233"/>
    </source>
</evidence>
<dbReference type="GO" id="GO:0005743">
    <property type="term" value="C:mitochondrial inner membrane"/>
    <property type="evidence" value="ECO:0007669"/>
    <property type="project" value="UniProtKB-SubCell"/>
</dbReference>
<gene>
    <name evidence="20" type="primary">COB</name>
</gene>
<feature type="transmembrane region" description="Helical" evidence="17">
    <location>
        <begin position="76"/>
        <end position="97"/>
    </location>
</feature>
<dbReference type="PROSITE" id="PS51003">
    <property type="entry name" value="CYTB_CTER"/>
    <property type="match status" value="1"/>
</dbReference>
<keyword evidence="13 17" id="KW-0472">Membrane</keyword>
<evidence type="ECO:0000256" key="5">
    <source>
        <dbReference type="ARBA" id="ARBA00022660"/>
    </source>
</evidence>
<feature type="transmembrane region" description="Helical" evidence="17">
    <location>
        <begin position="179"/>
        <end position="203"/>
    </location>
</feature>
<comment type="similarity">
    <text evidence="14 17">Belongs to the cytochrome b family.</text>
</comment>
<proteinExistence type="inferred from homology"/>
<evidence type="ECO:0000256" key="16">
    <source>
        <dbReference type="PIRSR" id="PIRSR038885-2"/>
    </source>
</evidence>
<organism evidence="20">
    <name type="scientific">Lachancea kluyveri</name>
    <name type="common">Yeast</name>
    <name type="synonym">Saccharomyces kluyveri</name>
    <dbReference type="NCBI Taxonomy" id="4934"/>
    <lineage>
        <taxon>Eukaryota</taxon>
        <taxon>Fungi</taxon>
        <taxon>Dikarya</taxon>
        <taxon>Ascomycota</taxon>
        <taxon>Saccharomycotina</taxon>
        <taxon>Saccharomycetes</taxon>
        <taxon>Saccharomycetales</taxon>
        <taxon>Saccharomycetaceae</taxon>
        <taxon>Lachancea</taxon>
    </lineage>
</organism>
<dbReference type="InterPro" id="IPR048260">
    <property type="entry name" value="Cytochrome_b_C_euk/bac"/>
</dbReference>
<feature type="binding site" evidence="15">
    <location>
        <position position="202"/>
    </location>
    <ligand>
        <name>a ubiquinone</name>
        <dbReference type="ChEBI" id="CHEBI:16389"/>
    </ligand>
</feature>
<dbReference type="SUPFAM" id="SSF81342">
    <property type="entry name" value="Transmembrane di-heme cytochromes"/>
    <property type="match status" value="1"/>
</dbReference>
<keyword evidence="10 17" id="KW-1133">Transmembrane helix</keyword>
<keyword evidence="7 16" id="KW-0479">Metal-binding</keyword>
<dbReference type="CDD" id="cd00284">
    <property type="entry name" value="Cytochrome_b_N"/>
    <property type="match status" value="1"/>
</dbReference>
<dbReference type="InterPro" id="IPR036150">
    <property type="entry name" value="Cyt_b/b6_C_sf"/>
</dbReference>
<dbReference type="AlphaFoldDB" id="I4ENT6"/>
<evidence type="ECO:0000256" key="10">
    <source>
        <dbReference type="ARBA" id="ARBA00022989"/>
    </source>
</evidence>
<keyword evidence="6 17" id="KW-0812">Transmembrane</keyword>
<dbReference type="InterPro" id="IPR048259">
    <property type="entry name" value="Cytochrome_b_N_euk/bac"/>
</dbReference>
<evidence type="ECO:0000256" key="7">
    <source>
        <dbReference type="ARBA" id="ARBA00022723"/>
    </source>
</evidence>
<evidence type="ECO:0000256" key="12">
    <source>
        <dbReference type="ARBA" id="ARBA00023128"/>
    </source>
</evidence>
<keyword evidence="12 17" id="KW-0496">Mitochondrion</keyword>
<dbReference type="GO" id="GO:0046872">
    <property type="term" value="F:metal ion binding"/>
    <property type="evidence" value="ECO:0007669"/>
    <property type="project" value="UniProtKB-UniRule"/>
</dbReference>
<name>I4ENT6_LACKL</name>
<feature type="transmembrane region" description="Helical" evidence="17">
    <location>
        <begin position="359"/>
        <end position="380"/>
    </location>
</feature>
<dbReference type="FunFam" id="1.20.810.10:FF:000002">
    <property type="entry name" value="Cytochrome b"/>
    <property type="match status" value="1"/>
</dbReference>
<dbReference type="CDD" id="cd00290">
    <property type="entry name" value="cytochrome_b_C"/>
    <property type="match status" value="1"/>
</dbReference>
<protein>
    <recommendedName>
        <fullName evidence="2 17">Cytochrome b</fullName>
    </recommendedName>
</protein>
<dbReference type="GO" id="GO:0045275">
    <property type="term" value="C:respiratory chain complex III"/>
    <property type="evidence" value="ECO:0007669"/>
    <property type="project" value="InterPro"/>
</dbReference>
<dbReference type="PIRSF" id="PIRSF038885">
    <property type="entry name" value="COB"/>
    <property type="match status" value="1"/>
</dbReference>
<evidence type="ECO:0000256" key="13">
    <source>
        <dbReference type="ARBA" id="ARBA00023136"/>
    </source>
</evidence>
<dbReference type="InterPro" id="IPR005797">
    <property type="entry name" value="Cyt_b/b6_N"/>
</dbReference>
<dbReference type="InterPro" id="IPR027387">
    <property type="entry name" value="Cytb/b6-like_sf"/>
</dbReference>
<accession>I4ENT6</accession>
<feature type="transmembrane region" description="Helical" evidence="17">
    <location>
        <begin position="224"/>
        <end position="246"/>
    </location>
</feature>
<sequence>MAFRKSNVYLNLVNSYMIDSPQPSSINYWWNLGSLLALCLVIQICTGIFLAMHYSSNIELAFSSVEHIMRDVQFGWLIRYMHANGASFFFICMYIHIGKGLYYGSYRSPRTLVWTVGVVIFILTMAAAFLGYCCVYGQMSHWGATVITNLFSAIPFVGQDIVLWLWGGLSVSNPTIQRFFAFHYLVPFIIAAAVIMHLMALHVHGSSNPLGVTGNLDRLPMHGYFIFKDLVTVFAFLIFFSLFVFFSPNTLGHPDNYIPGNPLVTPASIVPEWYLLPFYAILRSIPDKLMGVIVMFAAILVLLVLPYTDRSVVRGNTFKVLSKFFFFTFICNFVLLGHIGEIHVEVPFVLMGQIATGLYFAYFLVIVPVVSTIENVLFYVGRVNK</sequence>
<keyword evidence="11 16" id="KW-0408">Iron</keyword>
<evidence type="ECO:0000313" key="20">
    <source>
        <dbReference type="EMBL" id="CCG55089.1"/>
    </source>
</evidence>
<evidence type="ECO:0000256" key="1">
    <source>
        <dbReference type="ARBA" id="ARBA00004448"/>
    </source>
</evidence>
<reference evidence="20" key="1">
    <citation type="submission" date="2012-03" db="EMBL/GenBank/DDBJ databases">
        <title>Intraspecific mitochondrial genome variation in yeast.</title>
        <authorList>
            <person name="Jung P.P."/>
            <person name="Friedrich A."/>
            <person name="Reisser C."/>
            <person name="Schacherer J."/>
        </authorList>
    </citation>
    <scope>NUCLEOTIDE SEQUENCE</scope>
    <source>
        <strain evidence="20">CBS 6547</strain>
    </source>
</reference>
<dbReference type="GO" id="GO:0006122">
    <property type="term" value="P:mitochondrial electron transport, ubiquinol to cytochrome c"/>
    <property type="evidence" value="ECO:0007669"/>
    <property type="project" value="TreeGrafter"/>
</dbReference>
<feature type="domain" description="Cytochrome b/b6 N-terminal region profile" evidence="18">
    <location>
        <begin position="1"/>
        <end position="210"/>
    </location>
</feature>
<geneLocation type="mitochondrion" evidence="20"/>
<dbReference type="GO" id="GO:0008121">
    <property type="term" value="F:quinol-cytochrome-c reductase activity"/>
    <property type="evidence" value="ECO:0007669"/>
    <property type="project" value="InterPro"/>
</dbReference>
<evidence type="ECO:0000256" key="3">
    <source>
        <dbReference type="ARBA" id="ARBA00022448"/>
    </source>
</evidence>
<feature type="transmembrane region" description="Helical" evidence="17">
    <location>
        <begin position="289"/>
        <end position="308"/>
    </location>
</feature>
<comment type="function">
    <text evidence="17">Component of the ubiquinol-cytochrome c reductase complex (complex III or cytochrome b-c1 complex) that is part of the mitochondrial respiratory chain. The b-c1 complex mediates electron transfer from ubiquinol to cytochrome c. Contributes to the generation of a proton gradient across the mitochondrial membrane that is then used for ATP synthesis.</text>
</comment>
<dbReference type="InterPro" id="IPR016174">
    <property type="entry name" value="Di-haem_cyt_TM"/>
</dbReference>
<feature type="binding site" description="axial binding residue" evidence="16">
    <location>
        <position position="197"/>
    </location>
    <ligand>
        <name>heme b</name>
        <dbReference type="ChEBI" id="CHEBI:60344"/>
        <label>b566</label>
    </ligand>
    <ligandPart>
        <name>Fe</name>
        <dbReference type="ChEBI" id="CHEBI:18248"/>
    </ligandPart>
</feature>
<evidence type="ECO:0000256" key="6">
    <source>
        <dbReference type="ARBA" id="ARBA00022692"/>
    </source>
</evidence>
<evidence type="ECO:0000259" key="18">
    <source>
        <dbReference type="PROSITE" id="PS51002"/>
    </source>
</evidence>
<feature type="domain" description="Cytochrome b/b6 C-terminal region profile" evidence="19">
    <location>
        <begin position="211"/>
        <end position="381"/>
    </location>
</feature>
<dbReference type="EMBL" id="HE774664">
    <property type="protein sequence ID" value="CCG55089.1"/>
    <property type="molecule type" value="Genomic_DNA"/>
</dbReference>
<dbReference type="InterPro" id="IPR030689">
    <property type="entry name" value="Cytochrome_b"/>
</dbReference>
<dbReference type="PANTHER" id="PTHR19271">
    <property type="entry name" value="CYTOCHROME B"/>
    <property type="match status" value="1"/>
</dbReference>
<comment type="cofactor">
    <cofactor evidence="16">
        <name>heme</name>
        <dbReference type="ChEBI" id="CHEBI:30413"/>
    </cofactor>
    <text evidence="16">Binds 2 heme groups non-covalently.</text>
</comment>
<feature type="binding site" description="axial binding residue" evidence="16">
    <location>
        <position position="82"/>
    </location>
    <ligand>
        <name>heme b</name>
        <dbReference type="ChEBI" id="CHEBI:60344"/>
        <label>b562</label>
    </ligand>
    <ligandPart>
        <name>Fe</name>
        <dbReference type="ChEBI" id="CHEBI:18248"/>
    </ligandPart>
</feature>
<feature type="transmembrane region" description="Helical" evidence="17">
    <location>
        <begin position="320"/>
        <end position="339"/>
    </location>
</feature>
<evidence type="ECO:0000256" key="4">
    <source>
        <dbReference type="ARBA" id="ARBA00022617"/>
    </source>
</evidence>
<dbReference type="PANTHER" id="PTHR19271:SF16">
    <property type="entry name" value="CYTOCHROME B"/>
    <property type="match status" value="1"/>
</dbReference>
<evidence type="ECO:0000256" key="11">
    <source>
        <dbReference type="ARBA" id="ARBA00023004"/>
    </source>
</evidence>
<evidence type="ECO:0000259" key="19">
    <source>
        <dbReference type="PROSITE" id="PS51003"/>
    </source>
</evidence>
<evidence type="ECO:0000256" key="8">
    <source>
        <dbReference type="ARBA" id="ARBA00022792"/>
    </source>
</evidence>
<dbReference type="GO" id="GO:0016491">
    <property type="term" value="F:oxidoreductase activity"/>
    <property type="evidence" value="ECO:0007669"/>
    <property type="project" value="UniProtKB-UniRule"/>
</dbReference>
<dbReference type="PROSITE" id="PS51002">
    <property type="entry name" value="CYTB_NTER"/>
    <property type="match status" value="1"/>
</dbReference>
<evidence type="ECO:0000256" key="2">
    <source>
        <dbReference type="ARBA" id="ARBA00013531"/>
    </source>
</evidence>
<keyword evidence="9 17" id="KW-0249">Electron transport</keyword>
<feature type="transmembrane region" description="Helical" evidence="17">
    <location>
        <begin position="28"/>
        <end position="55"/>
    </location>
</feature>
<evidence type="ECO:0000256" key="9">
    <source>
        <dbReference type="ARBA" id="ARBA00022982"/>
    </source>
</evidence>
<dbReference type="Gene3D" id="1.20.810.10">
    <property type="entry name" value="Cytochrome Bc1 Complex, Chain C"/>
    <property type="match status" value="1"/>
</dbReference>
<comment type="subcellular location">
    <subcellularLocation>
        <location evidence="1">Mitochondrion inner membrane</location>
        <topology evidence="1">Multi-pass membrane protein</topology>
    </subcellularLocation>
</comment>
<feature type="transmembrane region" description="Helical" evidence="17">
    <location>
        <begin position="147"/>
        <end position="167"/>
    </location>
</feature>
<dbReference type="InterPro" id="IPR005798">
    <property type="entry name" value="Cyt_b/b6_C"/>
</dbReference>
<keyword evidence="4 16" id="KW-0349">Heme</keyword>
<feature type="binding site" description="axial binding residue" evidence="16">
    <location>
        <position position="96"/>
    </location>
    <ligand>
        <name>heme b</name>
        <dbReference type="ChEBI" id="CHEBI:60344"/>
        <label>b566</label>
    </ligand>
    <ligandPart>
        <name>Fe</name>
        <dbReference type="ChEBI" id="CHEBI:18248"/>
    </ligandPart>
</feature>
<dbReference type="Pfam" id="PF00033">
    <property type="entry name" value="Cytochrome_B"/>
    <property type="match status" value="1"/>
</dbReference>
<feature type="binding site" description="axial binding residue" evidence="16">
    <location>
        <position position="183"/>
    </location>
    <ligand>
        <name>heme b</name>
        <dbReference type="ChEBI" id="CHEBI:60344"/>
        <label>b562</label>
    </ligand>
    <ligandPart>
        <name>Fe</name>
        <dbReference type="ChEBI" id="CHEBI:18248"/>
    </ligandPart>
</feature>
<dbReference type="Pfam" id="PF00032">
    <property type="entry name" value="Cytochrom_B_C"/>
    <property type="match status" value="1"/>
</dbReference>
<evidence type="ECO:0000256" key="15">
    <source>
        <dbReference type="PIRSR" id="PIRSR038885-1"/>
    </source>
</evidence>
<evidence type="ECO:0000256" key="17">
    <source>
        <dbReference type="RuleBase" id="RU362117"/>
    </source>
</evidence>
<keyword evidence="3 17" id="KW-0813">Transport</keyword>
<comment type="cofactor">
    <cofactor evidence="17">
        <name>heme b</name>
        <dbReference type="ChEBI" id="CHEBI:60344"/>
    </cofactor>
    <text evidence="17">Binds 2 heme groups non-covalently.</text>
</comment>
<keyword evidence="5 17" id="KW-0679">Respiratory chain</keyword>